<dbReference type="SMART" id="SM00636">
    <property type="entry name" value="Glyco_18"/>
    <property type="match status" value="1"/>
</dbReference>
<dbReference type="AlphaFoldDB" id="A0A9P6NHY7"/>
<dbReference type="InterPro" id="IPR001223">
    <property type="entry name" value="Glyco_hydro18_cat"/>
</dbReference>
<dbReference type="SUPFAM" id="SSF51445">
    <property type="entry name" value="(Trans)glycosidases"/>
    <property type="match status" value="1"/>
</dbReference>
<dbReference type="Gene3D" id="3.20.20.80">
    <property type="entry name" value="Glycosidases"/>
    <property type="match status" value="1"/>
</dbReference>
<accession>A0A9P6NHY7</accession>
<dbReference type="PANTHER" id="PTHR11177:SF317">
    <property type="entry name" value="CHITINASE 12-RELATED"/>
    <property type="match status" value="1"/>
</dbReference>
<dbReference type="PANTHER" id="PTHR11177">
    <property type="entry name" value="CHITINASE"/>
    <property type="match status" value="1"/>
</dbReference>
<evidence type="ECO:0000313" key="3">
    <source>
        <dbReference type="Proteomes" id="UP000886653"/>
    </source>
</evidence>
<organism evidence="2 3">
    <name type="scientific">Cronartium quercuum f. sp. fusiforme G11</name>
    <dbReference type="NCBI Taxonomy" id="708437"/>
    <lineage>
        <taxon>Eukaryota</taxon>
        <taxon>Fungi</taxon>
        <taxon>Dikarya</taxon>
        <taxon>Basidiomycota</taxon>
        <taxon>Pucciniomycotina</taxon>
        <taxon>Pucciniomycetes</taxon>
        <taxon>Pucciniales</taxon>
        <taxon>Coleosporiaceae</taxon>
        <taxon>Cronartium</taxon>
    </lineage>
</organism>
<gene>
    <name evidence="2" type="ORF">CROQUDRAFT_106508</name>
</gene>
<reference evidence="2" key="1">
    <citation type="submission" date="2013-11" db="EMBL/GenBank/DDBJ databases">
        <title>Genome sequence of the fusiform rust pathogen reveals effectors for host alternation and coevolution with pine.</title>
        <authorList>
            <consortium name="DOE Joint Genome Institute"/>
            <person name="Smith K."/>
            <person name="Pendleton A."/>
            <person name="Kubisiak T."/>
            <person name="Anderson C."/>
            <person name="Salamov A."/>
            <person name="Aerts A."/>
            <person name="Riley R."/>
            <person name="Clum A."/>
            <person name="Lindquist E."/>
            <person name="Ence D."/>
            <person name="Campbell M."/>
            <person name="Kronenberg Z."/>
            <person name="Feau N."/>
            <person name="Dhillon B."/>
            <person name="Hamelin R."/>
            <person name="Burleigh J."/>
            <person name="Smith J."/>
            <person name="Yandell M."/>
            <person name="Nelson C."/>
            <person name="Grigoriev I."/>
            <person name="Davis J."/>
        </authorList>
    </citation>
    <scope>NUCLEOTIDE SEQUENCE</scope>
    <source>
        <strain evidence="2">G11</strain>
    </source>
</reference>
<dbReference type="PROSITE" id="PS51910">
    <property type="entry name" value="GH18_2"/>
    <property type="match status" value="1"/>
</dbReference>
<dbReference type="InterPro" id="IPR050314">
    <property type="entry name" value="Glycosyl_Hydrlase_18"/>
</dbReference>
<dbReference type="GO" id="GO:0004568">
    <property type="term" value="F:chitinase activity"/>
    <property type="evidence" value="ECO:0007669"/>
    <property type="project" value="TreeGrafter"/>
</dbReference>
<comment type="caution">
    <text evidence="2">The sequence shown here is derived from an EMBL/GenBank/DDBJ whole genome shotgun (WGS) entry which is preliminary data.</text>
</comment>
<dbReference type="GO" id="GO:0008061">
    <property type="term" value="F:chitin binding"/>
    <property type="evidence" value="ECO:0007669"/>
    <property type="project" value="InterPro"/>
</dbReference>
<dbReference type="Gene3D" id="3.10.50.10">
    <property type="match status" value="1"/>
</dbReference>
<dbReference type="Pfam" id="PF00704">
    <property type="entry name" value="Glyco_hydro_18"/>
    <property type="match status" value="1"/>
</dbReference>
<proteinExistence type="predicted"/>
<evidence type="ECO:0000313" key="2">
    <source>
        <dbReference type="EMBL" id="KAG0147311.1"/>
    </source>
</evidence>
<dbReference type="OrthoDB" id="73875at2759"/>
<evidence type="ECO:0000259" key="1">
    <source>
        <dbReference type="PROSITE" id="PS51910"/>
    </source>
</evidence>
<dbReference type="EMBL" id="MU167249">
    <property type="protein sequence ID" value="KAG0147311.1"/>
    <property type="molecule type" value="Genomic_DNA"/>
</dbReference>
<dbReference type="GO" id="GO:0005975">
    <property type="term" value="P:carbohydrate metabolic process"/>
    <property type="evidence" value="ECO:0007669"/>
    <property type="project" value="InterPro"/>
</dbReference>
<feature type="domain" description="GH18" evidence="1">
    <location>
        <begin position="1"/>
        <end position="243"/>
    </location>
</feature>
<dbReference type="InterPro" id="IPR011583">
    <property type="entry name" value="Chitinase_II/V-like_cat"/>
</dbReference>
<name>A0A9P6NHY7_9BASI</name>
<dbReference type="InterPro" id="IPR029070">
    <property type="entry name" value="Chitinase_insertion_sf"/>
</dbReference>
<dbReference type="SUPFAM" id="SSF54556">
    <property type="entry name" value="Chitinase insertion domain"/>
    <property type="match status" value="1"/>
</dbReference>
<dbReference type="GO" id="GO:0005576">
    <property type="term" value="C:extracellular region"/>
    <property type="evidence" value="ECO:0007669"/>
    <property type="project" value="TreeGrafter"/>
</dbReference>
<dbReference type="InterPro" id="IPR017853">
    <property type="entry name" value="GH"/>
</dbReference>
<sequence>MKKVWPDGELSAAVNVAGITTSDGSMSSREELALLSKSLDYINIMAYDVYGGWSTTSGPNAPMSGQCSDVDNSVENAFATYKLLGFKESQMVMGIPGYGRAFTLKSPILKKKVFKKKYSSMLYQEISSEVPTGGQTDDKPGLDVCGNQTTAGGIWRFNELLQVGYLTKDGKNGNGGFTRHFDNCSGTPYLVKNTTLISYDDEESTIEKTKFAKKNNLAGVFFFDTEGPSDSVLQSSKVTLQQRYTK</sequence>
<dbReference type="Proteomes" id="UP000886653">
    <property type="component" value="Unassembled WGS sequence"/>
</dbReference>
<dbReference type="GO" id="GO:0006032">
    <property type="term" value="P:chitin catabolic process"/>
    <property type="evidence" value="ECO:0007669"/>
    <property type="project" value="TreeGrafter"/>
</dbReference>
<protein>
    <recommendedName>
        <fullName evidence="1">GH18 domain-containing protein</fullName>
    </recommendedName>
</protein>
<keyword evidence="3" id="KW-1185">Reference proteome</keyword>